<keyword evidence="2" id="KW-1185">Reference proteome</keyword>
<dbReference type="Proteomes" id="UP001153334">
    <property type="component" value="Unassembled WGS sequence"/>
</dbReference>
<reference evidence="1" key="1">
    <citation type="submission" date="2022-11" db="EMBL/GenBank/DDBJ databases">
        <title>Genome Sequence of Nemania bipapillata.</title>
        <authorList>
            <person name="Buettner E."/>
        </authorList>
    </citation>
    <scope>NUCLEOTIDE SEQUENCE</scope>
    <source>
        <strain evidence="1">CP14</strain>
    </source>
</reference>
<gene>
    <name evidence="1" type="ORF">ONZ43_g3191</name>
</gene>
<evidence type="ECO:0000313" key="2">
    <source>
        <dbReference type="Proteomes" id="UP001153334"/>
    </source>
</evidence>
<protein>
    <submittedName>
        <fullName evidence="1">Uncharacterized protein</fullName>
    </submittedName>
</protein>
<evidence type="ECO:0000313" key="1">
    <source>
        <dbReference type="EMBL" id="KAJ8119985.1"/>
    </source>
</evidence>
<accession>A0ACC2IXN5</accession>
<proteinExistence type="predicted"/>
<dbReference type="EMBL" id="JAPESX010000719">
    <property type="protein sequence ID" value="KAJ8119985.1"/>
    <property type="molecule type" value="Genomic_DNA"/>
</dbReference>
<organism evidence="1 2">
    <name type="scientific">Nemania bipapillata</name>
    <dbReference type="NCBI Taxonomy" id="110536"/>
    <lineage>
        <taxon>Eukaryota</taxon>
        <taxon>Fungi</taxon>
        <taxon>Dikarya</taxon>
        <taxon>Ascomycota</taxon>
        <taxon>Pezizomycotina</taxon>
        <taxon>Sordariomycetes</taxon>
        <taxon>Xylariomycetidae</taxon>
        <taxon>Xylariales</taxon>
        <taxon>Xylariaceae</taxon>
        <taxon>Nemania</taxon>
    </lineage>
</organism>
<sequence>MASPPNLPIVLYHYDLSPYGKRVVWYLHLRKIPYSQCIQPRIMPRPDVSLLGVSYRRIPLLSIGRDVYLDTRLILQKLDALYPPSAAHPGISGTSPEHAALEHLLSARPPSPRTPRSCATAPRSTGST</sequence>
<comment type="caution">
    <text evidence="1">The sequence shown here is derived from an EMBL/GenBank/DDBJ whole genome shotgun (WGS) entry which is preliminary data.</text>
</comment>
<name>A0ACC2IXN5_9PEZI</name>